<dbReference type="PANTHER" id="PTHR46156">
    <property type="entry name" value="CCCH ZINGC FINGER"/>
    <property type="match status" value="1"/>
</dbReference>
<dbReference type="OrthoDB" id="410307at2759"/>
<dbReference type="GO" id="GO:0008270">
    <property type="term" value="F:zinc ion binding"/>
    <property type="evidence" value="ECO:0007669"/>
    <property type="project" value="UniProtKB-KW"/>
</dbReference>
<evidence type="ECO:0000256" key="4">
    <source>
        <dbReference type="PROSITE-ProRule" id="PRU00723"/>
    </source>
</evidence>
<feature type="region of interest" description="Disordered" evidence="5">
    <location>
        <begin position="330"/>
        <end position="392"/>
    </location>
</feature>
<keyword evidence="2 4" id="KW-0863">Zinc-finger</keyword>
<reference evidence="7 8" key="1">
    <citation type="submission" date="2013-03" db="EMBL/GenBank/DDBJ databases">
        <title>The Genome Sequence of Capronia coronata CBS 617.96.</title>
        <authorList>
            <consortium name="The Broad Institute Genomics Platform"/>
            <person name="Cuomo C."/>
            <person name="de Hoog S."/>
            <person name="Gorbushina A."/>
            <person name="Walker B."/>
            <person name="Young S.K."/>
            <person name="Zeng Q."/>
            <person name="Gargeya S."/>
            <person name="Fitzgerald M."/>
            <person name="Haas B."/>
            <person name="Abouelleil A."/>
            <person name="Allen A.W."/>
            <person name="Alvarado L."/>
            <person name="Arachchi H.M."/>
            <person name="Berlin A.M."/>
            <person name="Chapman S.B."/>
            <person name="Gainer-Dewar J."/>
            <person name="Goldberg J."/>
            <person name="Griggs A."/>
            <person name="Gujja S."/>
            <person name="Hansen M."/>
            <person name="Howarth C."/>
            <person name="Imamovic A."/>
            <person name="Ireland A."/>
            <person name="Larimer J."/>
            <person name="McCowan C."/>
            <person name="Murphy C."/>
            <person name="Pearson M."/>
            <person name="Poon T.W."/>
            <person name="Priest M."/>
            <person name="Roberts A."/>
            <person name="Saif S."/>
            <person name="Shea T."/>
            <person name="Sisk P."/>
            <person name="Sykes S."/>
            <person name="Wortman J."/>
            <person name="Nusbaum C."/>
            <person name="Birren B."/>
        </authorList>
    </citation>
    <scope>NUCLEOTIDE SEQUENCE [LARGE SCALE GENOMIC DNA]</scope>
    <source>
        <strain evidence="7 8">CBS 617.96</strain>
    </source>
</reference>
<dbReference type="InterPro" id="IPR000571">
    <property type="entry name" value="Znf_CCCH"/>
</dbReference>
<dbReference type="Gene3D" id="4.10.1000.10">
    <property type="entry name" value="Zinc finger, CCCH-type"/>
    <property type="match status" value="2"/>
</dbReference>
<feature type="domain" description="C3H1-type" evidence="6">
    <location>
        <begin position="249"/>
        <end position="275"/>
    </location>
</feature>
<evidence type="ECO:0000259" key="6">
    <source>
        <dbReference type="PROSITE" id="PS50103"/>
    </source>
</evidence>
<feature type="domain" description="C3H1-type" evidence="6">
    <location>
        <begin position="194"/>
        <end position="221"/>
    </location>
</feature>
<dbReference type="SUPFAM" id="SSF90229">
    <property type="entry name" value="CCCH zinc finger"/>
    <property type="match status" value="1"/>
</dbReference>
<evidence type="ECO:0000256" key="5">
    <source>
        <dbReference type="SAM" id="MobiDB-lite"/>
    </source>
</evidence>
<feature type="zinc finger region" description="C3H1-type" evidence="4">
    <location>
        <begin position="249"/>
        <end position="275"/>
    </location>
</feature>
<keyword evidence="3 4" id="KW-0862">Zinc</keyword>
<evidence type="ECO:0000313" key="8">
    <source>
        <dbReference type="Proteomes" id="UP000019484"/>
    </source>
</evidence>
<dbReference type="AlphaFoldDB" id="W9YIH6"/>
<evidence type="ECO:0000256" key="1">
    <source>
        <dbReference type="ARBA" id="ARBA00022723"/>
    </source>
</evidence>
<dbReference type="eggNOG" id="KOG1492">
    <property type="taxonomic scope" value="Eukaryota"/>
</dbReference>
<dbReference type="PANTHER" id="PTHR46156:SF1">
    <property type="entry name" value="ZINC FINGER CCCH DOMAIN-CONTAINING PROTEIN 3"/>
    <property type="match status" value="1"/>
</dbReference>
<sequence>MSDTGLAARVTQLEGRLEAVKNALQTFEIWLQSYEERSAAHKLEVSSERHKASPVSHRPGFPYPSPSHLAVLRRSTLCSYQEAAVIVIAQRSYRRRKTGGLANVKDEVKADANIFNLPRVAPCPALGILNPRPQKSRRPVSRLLSNSFSPFKKASQPSSVCKNDNEPHTAKLHIEPLHRQPRPPKNAINPRFVTSTGLCTRYSSTGSCRYGIKCFGAHDPNKLALCPSVSRGVSCFAGPRCSLSHVPSPERSPLCLFFQLGRCSRDNCVYAHTVVNPTAPLCTDFAYAGYCDKGTQCGYRHLRQCPEFTNTGECQDNYCRLPHVVRSTRTKMRDSNGSGTSAGSGTLVGSPDDEKWDDELDSGSPVTVDRAPAEEYMSGPGDFASQDDFIRL</sequence>
<keyword evidence="8" id="KW-1185">Reference proteome</keyword>
<protein>
    <recommendedName>
        <fullName evidence="6">C3H1-type domain-containing protein</fullName>
    </recommendedName>
</protein>
<evidence type="ECO:0000256" key="3">
    <source>
        <dbReference type="ARBA" id="ARBA00022833"/>
    </source>
</evidence>
<feature type="zinc finger region" description="C3H1-type" evidence="4">
    <location>
        <begin position="225"/>
        <end position="248"/>
    </location>
</feature>
<evidence type="ECO:0000313" key="7">
    <source>
        <dbReference type="EMBL" id="EXJ82104.1"/>
    </source>
</evidence>
<dbReference type="HOGENOM" id="CLU_711802_0_0_1"/>
<dbReference type="EMBL" id="AMWN01000007">
    <property type="protein sequence ID" value="EXJ82104.1"/>
    <property type="molecule type" value="Genomic_DNA"/>
</dbReference>
<feature type="zinc finger region" description="C3H1-type" evidence="4">
    <location>
        <begin position="276"/>
        <end position="304"/>
    </location>
</feature>
<gene>
    <name evidence="7" type="ORF">A1O1_08173</name>
</gene>
<feature type="compositionally biased region" description="Low complexity" evidence="5">
    <location>
        <begin position="335"/>
        <end position="350"/>
    </location>
</feature>
<dbReference type="SMART" id="SM00356">
    <property type="entry name" value="ZnF_C3H1"/>
    <property type="match status" value="4"/>
</dbReference>
<dbReference type="STRING" id="1182541.W9YIH6"/>
<keyword evidence="1 4" id="KW-0479">Metal-binding</keyword>
<dbReference type="GeneID" id="19163024"/>
<comment type="caution">
    <text evidence="7">The sequence shown here is derived from an EMBL/GenBank/DDBJ whole genome shotgun (WGS) entry which is preliminary data.</text>
</comment>
<dbReference type="RefSeq" id="XP_007727225.1">
    <property type="nucleotide sequence ID" value="XM_007729035.1"/>
</dbReference>
<dbReference type="GO" id="GO:0005634">
    <property type="term" value="C:nucleus"/>
    <property type="evidence" value="ECO:0007669"/>
    <property type="project" value="TreeGrafter"/>
</dbReference>
<dbReference type="PROSITE" id="PS50103">
    <property type="entry name" value="ZF_C3H1"/>
    <property type="match status" value="4"/>
</dbReference>
<dbReference type="Proteomes" id="UP000019484">
    <property type="component" value="Unassembled WGS sequence"/>
</dbReference>
<proteinExistence type="predicted"/>
<organism evidence="7 8">
    <name type="scientific">Capronia coronata CBS 617.96</name>
    <dbReference type="NCBI Taxonomy" id="1182541"/>
    <lineage>
        <taxon>Eukaryota</taxon>
        <taxon>Fungi</taxon>
        <taxon>Dikarya</taxon>
        <taxon>Ascomycota</taxon>
        <taxon>Pezizomycotina</taxon>
        <taxon>Eurotiomycetes</taxon>
        <taxon>Chaetothyriomycetidae</taxon>
        <taxon>Chaetothyriales</taxon>
        <taxon>Herpotrichiellaceae</taxon>
        <taxon>Capronia</taxon>
    </lineage>
</organism>
<accession>W9YIH6</accession>
<name>W9YIH6_9EURO</name>
<feature type="zinc finger region" description="C3H1-type" evidence="4">
    <location>
        <begin position="194"/>
        <end position="221"/>
    </location>
</feature>
<dbReference type="InterPro" id="IPR036855">
    <property type="entry name" value="Znf_CCCH_sf"/>
</dbReference>
<feature type="domain" description="C3H1-type" evidence="6">
    <location>
        <begin position="276"/>
        <end position="304"/>
    </location>
</feature>
<evidence type="ECO:0000256" key="2">
    <source>
        <dbReference type="ARBA" id="ARBA00022771"/>
    </source>
</evidence>
<feature type="domain" description="C3H1-type" evidence="6">
    <location>
        <begin position="225"/>
        <end position="248"/>
    </location>
</feature>